<dbReference type="PANTHER" id="PTHR13817">
    <property type="entry name" value="TITIN"/>
    <property type="match status" value="1"/>
</dbReference>
<dbReference type="STRING" id="7234.B4GRH8"/>
<dbReference type="PANTHER" id="PTHR13817:SF73">
    <property type="entry name" value="FIBRONECTIN TYPE-III DOMAIN-CONTAINING PROTEIN"/>
    <property type="match status" value="1"/>
</dbReference>
<dbReference type="GO" id="GO:0097155">
    <property type="term" value="P:fasciculation of sensory neuron axon"/>
    <property type="evidence" value="ECO:0007669"/>
    <property type="project" value="EnsemblMetazoa"/>
</dbReference>
<reference evidence="4 5" key="1">
    <citation type="journal article" date="2007" name="Nature">
        <title>Evolution of genes and genomes on the Drosophila phylogeny.</title>
        <authorList>
            <consortium name="Drosophila 12 Genomes Consortium"/>
            <person name="Clark A.G."/>
            <person name="Eisen M.B."/>
            <person name="Smith D.R."/>
            <person name="Bergman C.M."/>
            <person name="Oliver B."/>
            <person name="Markow T.A."/>
            <person name="Kaufman T.C."/>
            <person name="Kellis M."/>
            <person name="Gelbart W."/>
            <person name="Iyer V.N."/>
            <person name="Pollard D.A."/>
            <person name="Sackton T.B."/>
            <person name="Larracuente A.M."/>
            <person name="Singh N.D."/>
            <person name="Abad J.P."/>
            <person name="Abt D.N."/>
            <person name="Adryan B."/>
            <person name="Aguade M."/>
            <person name="Akashi H."/>
            <person name="Anderson W.W."/>
            <person name="Aquadro C.F."/>
            <person name="Ardell D.H."/>
            <person name="Arguello R."/>
            <person name="Artieri C.G."/>
            <person name="Barbash D.A."/>
            <person name="Barker D."/>
            <person name="Barsanti P."/>
            <person name="Batterham P."/>
            <person name="Batzoglou S."/>
            <person name="Begun D."/>
            <person name="Bhutkar A."/>
            <person name="Blanco E."/>
            <person name="Bosak S.A."/>
            <person name="Bradley R.K."/>
            <person name="Brand A.D."/>
            <person name="Brent M.R."/>
            <person name="Brooks A.N."/>
            <person name="Brown R.H."/>
            <person name="Butlin R.K."/>
            <person name="Caggese C."/>
            <person name="Calvi B.R."/>
            <person name="Bernardo de Carvalho A."/>
            <person name="Caspi A."/>
            <person name="Castrezana S."/>
            <person name="Celniker S.E."/>
            <person name="Chang J.L."/>
            <person name="Chapple C."/>
            <person name="Chatterji S."/>
            <person name="Chinwalla A."/>
            <person name="Civetta A."/>
            <person name="Clifton S.W."/>
            <person name="Comeron J.M."/>
            <person name="Costello J.C."/>
            <person name="Coyne J.A."/>
            <person name="Daub J."/>
            <person name="David R.G."/>
            <person name="Delcher A.L."/>
            <person name="Delehaunty K."/>
            <person name="Do C.B."/>
            <person name="Ebling H."/>
            <person name="Edwards K."/>
            <person name="Eickbush T."/>
            <person name="Evans J.D."/>
            <person name="Filipski A."/>
            <person name="Findeiss S."/>
            <person name="Freyhult E."/>
            <person name="Fulton L."/>
            <person name="Fulton R."/>
            <person name="Garcia A.C."/>
            <person name="Gardiner A."/>
            <person name="Garfield D.A."/>
            <person name="Garvin B.E."/>
            <person name="Gibson G."/>
            <person name="Gilbert D."/>
            <person name="Gnerre S."/>
            <person name="Godfrey J."/>
            <person name="Good R."/>
            <person name="Gotea V."/>
            <person name="Gravely B."/>
            <person name="Greenberg A.J."/>
            <person name="Griffiths-Jones S."/>
            <person name="Gross S."/>
            <person name="Guigo R."/>
            <person name="Gustafson E.A."/>
            <person name="Haerty W."/>
            <person name="Hahn M.W."/>
            <person name="Halligan D.L."/>
            <person name="Halpern A.L."/>
            <person name="Halter G.M."/>
            <person name="Han M.V."/>
            <person name="Heger A."/>
            <person name="Hillier L."/>
            <person name="Hinrichs A.S."/>
            <person name="Holmes I."/>
            <person name="Hoskins R.A."/>
            <person name="Hubisz M.J."/>
            <person name="Hultmark D."/>
            <person name="Huntley M.A."/>
            <person name="Jaffe D.B."/>
            <person name="Jagadeeshan S."/>
            <person name="Jeck W.R."/>
            <person name="Johnson J."/>
            <person name="Jones C.D."/>
            <person name="Jordan W.C."/>
            <person name="Karpen G.H."/>
            <person name="Kataoka E."/>
            <person name="Keightley P.D."/>
            <person name="Kheradpour P."/>
            <person name="Kirkness E.F."/>
            <person name="Koerich L.B."/>
            <person name="Kristiansen K."/>
            <person name="Kudrna D."/>
            <person name="Kulathinal R.J."/>
            <person name="Kumar S."/>
            <person name="Kwok R."/>
            <person name="Lander E."/>
            <person name="Langley C.H."/>
            <person name="Lapoint R."/>
            <person name="Lazzaro B.P."/>
            <person name="Lee S.J."/>
            <person name="Levesque L."/>
            <person name="Li R."/>
            <person name="Lin C.F."/>
            <person name="Lin M.F."/>
            <person name="Lindblad-Toh K."/>
            <person name="Llopart A."/>
            <person name="Long M."/>
            <person name="Low L."/>
            <person name="Lozovsky E."/>
            <person name="Lu J."/>
            <person name="Luo M."/>
            <person name="Machado C.A."/>
            <person name="Makalowski W."/>
            <person name="Marzo M."/>
            <person name="Matsuda M."/>
            <person name="Matzkin L."/>
            <person name="McAllister B."/>
            <person name="McBride C.S."/>
            <person name="McKernan B."/>
            <person name="McKernan K."/>
            <person name="Mendez-Lago M."/>
            <person name="Minx P."/>
            <person name="Mollenhauer M.U."/>
            <person name="Montooth K."/>
            <person name="Mount S.M."/>
            <person name="Mu X."/>
            <person name="Myers E."/>
            <person name="Negre B."/>
            <person name="Newfeld S."/>
            <person name="Nielsen R."/>
            <person name="Noor M.A."/>
            <person name="O'Grady P."/>
            <person name="Pachter L."/>
            <person name="Papaceit M."/>
            <person name="Parisi M.J."/>
            <person name="Parisi M."/>
            <person name="Parts L."/>
            <person name="Pedersen J.S."/>
            <person name="Pesole G."/>
            <person name="Phillippy A.M."/>
            <person name="Ponting C.P."/>
            <person name="Pop M."/>
            <person name="Porcelli D."/>
            <person name="Powell J.R."/>
            <person name="Prohaska S."/>
            <person name="Pruitt K."/>
            <person name="Puig M."/>
            <person name="Quesneville H."/>
            <person name="Ram K.R."/>
            <person name="Rand D."/>
            <person name="Rasmussen M.D."/>
            <person name="Reed L.K."/>
            <person name="Reenan R."/>
            <person name="Reily A."/>
            <person name="Remington K.A."/>
            <person name="Rieger T.T."/>
            <person name="Ritchie M.G."/>
            <person name="Robin C."/>
            <person name="Rogers Y.H."/>
            <person name="Rohde C."/>
            <person name="Rozas J."/>
            <person name="Rubenfield M.J."/>
            <person name="Ruiz A."/>
            <person name="Russo S."/>
            <person name="Salzberg S.L."/>
            <person name="Sanchez-Gracia A."/>
            <person name="Saranga D.J."/>
            <person name="Sato H."/>
            <person name="Schaeffer S.W."/>
            <person name="Schatz M.C."/>
            <person name="Schlenke T."/>
            <person name="Schwartz R."/>
            <person name="Segarra C."/>
            <person name="Singh R.S."/>
            <person name="Sirot L."/>
            <person name="Sirota M."/>
            <person name="Sisneros N.B."/>
            <person name="Smith C.D."/>
            <person name="Smith T.F."/>
            <person name="Spieth J."/>
            <person name="Stage D.E."/>
            <person name="Stark A."/>
            <person name="Stephan W."/>
            <person name="Strausberg R.L."/>
            <person name="Strempel S."/>
            <person name="Sturgill D."/>
            <person name="Sutton G."/>
            <person name="Sutton G.G."/>
            <person name="Tao W."/>
            <person name="Teichmann S."/>
            <person name="Tobari Y.N."/>
            <person name="Tomimura Y."/>
            <person name="Tsolas J.M."/>
            <person name="Valente V.L."/>
            <person name="Venter E."/>
            <person name="Venter J.C."/>
            <person name="Vicario S."/>
            <person name="Vieira F.G."/>
            <person name="Vilella A.J."/>
            <person name="Villasante A."/>
            <person name="Walenz B."/>
            <person name="Wang J."/>
            <person name="Wasserman M."/>
            <person name="Watts T."/>
            <person name="Wilson D."/>
            <person name="Wilson R.K."/>
            <person name="Wing R.A."/>
            <person name="Wolfner M.F."/>
            <person name="Wong A."/>
            <person name="Wong G.K."/>
            <person name="Wu C.I."/>
            <person name="Wu G."/>
            <person name="Yamamoto D."/>
            <person name="Yang H.P."/>
            <person name="Yang S.P."/>
            <person name="Yorke J.A."/>
            <person name="Yoshida K."/>
            <person name="Zdobnov E."/>
            <person name="Zhang P."/>
            <person name="Zhang Y."/>
            <person name="Zimin A.V."/>
            <person name="Baldwin J."/>
            <person name="Abdouelleil A."/>
            <person name="Abdulkadir J."/>
            <person name="Abebe A."/>
            <person name="Abera B."/>
            <person name="Abreu J."/>
            <person name="Acer S.C."/>
            <person name="Aftuck L."/>
            <person name="Alexander A."/>
            <person name="An P."/>
            <person name="Anderson E."/>
            <person name="Anderson S."/>
            <person name="Arachi H."/>
            <person name="Azer M."/>
            <person name="Bachantsang P."/>
            <person name="Barry A."/>
            <person name="Bayul T."/>
            <person name="Berlin A."/>
            <person name="Bessette D."/>
            <person name="Bloom T."/>
            <person name="Blye J."/>
            <person name="Boguslavskiy L."/>
            <person name="Bonnet C."/>
            <person name="Boukhgalter B."/>
            <person name="Bourzgui I."/>
            <person name="Brown A."/>
            <person name="Cahill P."/>
            <person name="Channer S."/>
            <person name="Cheshatsang Y."/>
            <person name="Chuda L."/>
            <person name="Citroen M."/>
            <person name="Collymore A."/>
            <person name="Cooke P."/>
            <person name="Costello M."/>
            <person name="D'Aco K."/>
            <person name="Daza R."/>
            <person name="De Haan G."/>
            <person name="DeGray S."/>
            <person name="DeMaso C."/>
            <person name="Dhargay N."/>
            <person name="Dooley K."/>
            <person name="Dooley E."/>
            <person name="Doricent M."/>
            <person name="Dorje P."/>
            <person name="Dorjee K."/>
            <person name="Dupes A."/>
            <person name="Elong R."/>
            <person name="Falk J."/>
            <person name="Farina A."/>
            <person name="Faro S."/>
            <person name="Ferguson D."/>
            <person name="Fisher S."/>
            <person name="Foley C.D."/>
            <person name="Franke A."/>
            <person name="Friedrich D."/>
            <person name="Gadbois L."/>
            <person name="Gearin G."/>
            <person name="Gearin C.R."/>
            <person name="Giannoukos G."/>
            <person name="Goode T."/>
            <person name="Graham J."/>
            <person name="Grandbois E."/>
            <person name="Grewal S."/>
            <person name="Gyaltsen K."/>
            <person name="Hafez N."/>
            <person name="Hagos B."/>
            <person name="Hall J."/>
            <person name="Henson C."/>
            <person name="Hollinger A."/>
            <person name="Honan T."/>
            <person name="Huard M.D."/>
            <person name="Hughes L."/>
            <person name="Hurhula B."/>
            <person name="Husby M.E."/>
            <person name="Kamat A."/>
            <person name="Kanga B."/>
            <person name="Kashin S."/>
            <person name="Khazanovich D."/>
            <person name="Kisner P."/>
            <person name="Lance K."/>
            <person name="Lara M."/>
            <person name="Lee W."/>
            <person name="Lennon N."/>
            <person name="Letendre F."/>
            <person name="LeVine R."/>
            <person name="Lipovsky A."/>
            <person name="Liu X."/>
            <person name="Liu J."/>
            <person name="Liu S."/>
            <person name="Lokyitsang T."/>
            <person name="Lokyitsang Y."/>
            <person name="Lubonja R."/>
            <person name="Lui A."/>
            <person name="MacDonald P."/>
            <person name="Magnisalis V."/>
            <person name="Maru K."/>
            <person name="Matthews C."/>
            <person name="McCusker W."/>
            <person name="McDonough S."/>
            <person name="Mehta T."/>
            <person name="Meldrim J."/>
            <person name="Meneus L."/>
            <person name="Mihai O."/>
            <person name="Mihalev A."/>
            <person name="Mihova T."/>
            <person name="Mittelman R."/>
            <person name="Mlenga V."/>
            <person name="Montmayeur A."/>
            <person name="Mulrain L."/>
            <person name="Navidi A."/>
            <person name="Naylor J."/>
            <person name="Negash T."/>
            <person name="Nguyen T."/>
            <person name="Nguyen N."/>
            <person name="Nicol R."/>
            <person name="Norbu C."/>
            <person name="Norbu N."/>
            <person name="Novod N."/>
            <person name="O'Neill B."/>
            <person name="Osman S."/>
            <person name="Markiewicz E."/>
            <person name="Oyono O.L."/>
            <person name="Patti C."/>
            <person name="Phunkhang P."/>
            <person name="Pierre F."/>
            <person name="Priest M."/>
            <person name="Raghuraman S."/>
            <person name="Rege F."/>
            <person name="Reyes R."/>
            <person name="Rise C."/>
            <person name="Rogov P."/>
            <person name="Ross K."/>
            <person name="Ryan E."/>
            <person name="Settipalli S."/>
            <person name="Shea T."/>
            <person name="Sherpa N."/>
            <person name="Shi L."/>
            <person name="Shih D."/>
            <person name="Sparrow T."/>
            <person name="Spaulding J."/>
            <person name="Stalker J."/>
            <person name="Stange-Thomann N."/>
            <person name="Stavropoulos S."/>
            <person name="Stone C."/>
            <person name="Strader C."/>
            <person name="Tesfaye S."/>
            <person name="Thomson T."/>
            <person name="Thoulutsang Y."/>
            <person name="Thoulutsang D."/>
            <person name="Topham K."/>
            <person name="Topping I."/>
            <person name="Tsamla T."/>
            <person name="Vassiliev H."/>
            <person name="Vo A."/>
            <person name="Wangchuk T."/>
            <person name="Wangdi T."/>
            <person name="Weiand M."/>
            <person name="Wilkinson J."/>
            <person name="Wilson A."/>
            <person name="Yadav S."/>
            <person name="Young G."/>
            <person name="Yu Q."/>
            <person name="Zembek L."/>
            <person name="Zhong D."/>
            <person name="Zimmer A."/>
            <person name="Zwirko Z."/>
            <person name="Jaffe D.B."/>
            <person name="Alvarez P."/>
            <person name="Brockman W."/>
            <person name="Butler J."/>
            <person name="Chin C."/>
            <person name="Gnerre S."/>
            <person name="Grabherr M."/>
            <person name="Kleber M."/>
            <person name="Mauceli E."/>
            <person name="MacCallum I."/>
        </authorList>
    </citation>
    <scope>NUCLEOTIDE SEQUENCE [LARGE SCALE GENOMIC DNA]</scope>
    <source>
        <strain evidence="5">MSH-3 / Tucson 14011-0111.49</strain>
    </source>
</reference>
<evidence type="ECO:0000259" key="2">
    <source>
        <dbReference type="PROSITE" id="PS50835"/>
    </source>
</evidence>
<dbReference type="GO" id="GO:0016201">
    <property type="term" value="P:synaptic target inhibition"/>
    <property type="evidence" value="ECO:0007669"/>
    <property type="project" value="EnsemblMetazoa"/>
</dbReference>
<dbReference type="eggNOG" id="KOG4228">
    <property type="taxonomic scope" value="Eukaryota"/>
</dbReference>
<dbReference type="GO" id="GO:0030424">
    <property type="term" value="C:axon"/>
    <property type="evidence" value="ECO:0007669"/>
    <property type="project" value="EnsemblMetazoa"/>
</dbReference>
<dbReference type="PROSITE" id="PS50835">
    <property type="entry name" value="IG_LIKE"/>
    <property type="match status" value="1"/>
</dbReference>
<dbReference type="HOGENOM" id="CLU_624495_0_0_1"/>
<evidence type="ECO:0000259" key="3">
    <source>
        <dbReference type="PROSITE" id="PS50853"/>
    </source>
</evidence>
<dbReference type="GO" id="GO:0005001">
    <property type="term" value="F:transmembrane receptor protein tyrosine phosphatase activity"/>
    <property type="evidence" value="ECO:0007669"/>
    <property type="project" value="EnsemblMetazoa"/>
</dbReference>
<dbReference type="Pfam" id="PF00041">
    <property type="entry name" value="fn3"/>
    <property type="match status" value="1"/>
</dbReference>
<dbReference type="SUPFAM" id="SSF49265">
    <property type="entry name" value="Fibronectin type III"/>
    <property type="match status" value="1"/>
</dbReference>
<evidence type="ECO:0000256" key="1">
    <source>
        <dbReference type="ARBA" id="ARBA00022737"/>
    </source>
</evidence>
<dbReference type="InterPro" id="IPR003961">
    <property type="entry name" value="FN3_dom"/>
</dbReference>
<accession>B4GRH8</accession>
<dbReference type="SMART" id="SM00409">
    <property type="entry name" value="IG"/>
    <property type="match status" value="2"/>
</dbReference>
<dbReference type="InterPro" id="IPR013783">
    <property type="entry name" value="Ig-like_fold"/>
</dbReference>
<name>B4GRH8_DROPE</name>
<dbReference type="GO" id="GO:0009986">
    <property type="term" value="C:cell surface"/>
    <property type="evidence" value="ECO:0007669"/>
    <property type="project" value="EnsemblMetazoa"/>
</dbReference>
<dbReference type="FunFam" id="2.60.40.10:FF:002129">
    <property type="entry name" value="Tyrosine-protein phosphatase 69D"/>
    <property type="match status" value="1"/>
</dbReference>
<dbReference type="InterPro" id="IPR013098">
    <property type="entry name" value="Ig_I-set"/>
</dbReference>
<dbReference type="AlphaFoldDB" id="B4GRH8"/>
<dbReference type="OrthoDB" id="6058203at2759"/>
<dbReference type="InterPro" id="IPR036179">
    <property type="entry name" value="Ig-like_dom_sf"/>
</dbReference>
<dbReference type="GO" id="GO:0007415">
    <property type="term" value="P:defasciculation of motor neuron axon"/>
    <property type="evidence" value="ECO:0007669"/>
    <property type="project" value="EnsemblMetazoa"/>
</dbReference>
<protein>
    <submittedName>
        <fullName evidence="4">GL25206</fullName>
    </submittedName>
</protein>
<evidence type="ECO:0000313" key="4">
    <source>
        <dbReference type="EMBL" id="EDW40363.1"/>
    </source>
</evidence>
<dbReference type="SMART" id="SM00408">
    <property type="entry name" value="IGc2"/>
    <property type="match status" value="2"/>
</dbReference>
<proteinExistence type="predicted"/>
<dbReference type="GO" id="GO:0048813">
    <property type="term" value="P:dendrite morphogenesis"/>
    <property type="evidence" value="ECO:0007669"/>
    <property type="project" value="EnsemblMetazoa"/>
</dbReference>
<keyword evidence="5" id="KW-1185">Reference proteome</keyword>
<feature type="domain" description="Ig-like" evidence="2">
    <location>
        <begin position="124"/>
        <end position="223"/>
    </location>
</feature>
<dbReference type="InterPro" id="IPR003598">
    <property type="entry name" value="Ig_sub2"/>
</dbReference>
<dbReference type="PROSITE" id="PS50853">
    <property type="entry name" value="FN3"/>
    <property type="match status" value="1"/>
</dbReference>
<dbReference type="InterPro" id="IPR007110">
    <property type="entry name" value="Ig-like_dom"/>
</dbReference>
<feature type="domain" description="Fibronectin type-III" evidence="3">
    <location>
        <begin position="230"/>
        <end position="325"/>
    </location>
</feature>
<dbReference type="CDD" id="cd00063">
    <property type="entry name" value="FN3"/>
    <property type="match status" value="1"/>
</dbReference>
<organism evidence="5">
    <name type="scientific">Drosophila persimilis</name>
    <name type="common">Fruit fly</name>
    <dbReference type="NCBI Taxonomy" id="7234"/>
    <lineage>
        <taxon>Eukaryota</taxon>
        <taxon>Metazoa</taxon>
        <taxon>Ecdysozoa</taxon>
        <taxon>Arthropoda</taxon>
        <taxon>Hexapoda</taxon>
        <taxon>Insecta</taxon>
        <taxon>Pterygota</taxon>
        <taxon>Neoptera</taxon>
        <taxon>Endopterygota</taxon>
        <taxon>Diptera</taxon>
        <taxon>Brachycera</taxon>
        <taxon>Muscomorpha</taxon>
        <taxon>Ephydroidea</taxon>
        <taxon>Drosophilidae</taxon>
        <taxon>Drosophila</taxon>
        <taxon>Sophophora</taxon>
    </lineage>
</organism>
<dbReference type="SMR" id="B4GRH8"/>
<dbReference type="PhylomeDB" id="B4GRH8"/>
<dbReference type="InterPro" id="IPR036116">
    <property type="entry name" value="FN3_sf"/>
</dbReference>
<dbReference type="SUPFAM" id="SSF48726">
    <property type="entry name" value="Immunoglobulin"/>
    <property type="match status" value="2"/>
</dbReference>
<dbReference type="Gene3D" id="2.60.40.10">
    <property type="entry name" value="Immunoglobulins"/>
    <property type="match status" value="3"/>
</dbReference>
<dbReference type="InterPro" id="IPR003599">
    <property type="entry name" value="Ig_sub"/>
</dbReference>
<dbReference type="EMBL" id="CH479188">
    <property type="protein sequence ID" value="EDW40363.1"/>
    <property type="molecule type" value="Genomic_DNA"/>
</dbReference>
<dbReference type="InterPro" id="IPR050964">
    <property type="entry name" value="Striated_Muscle_Regulatory"/>
</dbReference>
<dbReference type="Pfam" id="PF07679">
    <property type="entry name" value="I-set"/>
    <property type="match status" value="1"/>
</dbReference>
<gene>
    <name evidence="4" type="primary">Dper\GL25206</name>
    <name evidence="4" type="ORF">Dper_GL25206</name>
</gene>
<dbReference type="Proteomes" id="UP000008744">
    <property type="component" value="Unassembled WGS sequence"/>
</dbReference>
<dbReference type="GO" id="GO:0008045">
    <property type="term" value="P:motor neuron axon guidance"/>
    <property type="evidence" value="ECO:0007669"/>
    <property type="project" value="EnsemblMetazoa"/>
</dbReference>
<keyword evidence="1" id="KW-0677">Repeat</keyword>
<sequence length="439" mass="49758">MALLFRRMSMLSNIILIYIFLCTIFVHGYKKQEWAEIGRNFSLECTTEDEKATWMFGNKTIDEKNTRLKVQTMPNVNVGETNRTHAFVSKLFLADVNISDAGNYTCKHAATNESTEFNVQTYLPSKIVESTADKIRRKIGQDVVLFCLVEVYPQNATIHKNLKWLKDGSAFPFMDTFSSTAKLNETHLNFTLEFTEVYKKENGTYKCVVYDSAGTEGTSKEINLFVMEVPQVSIEFAKAVGASKIFLNWTVNDGNDPVQKYFISFSQQGTPTYTYYKDIINGNNTSYILESFLPNTTYSLRILGKNSIGDGAPNQYPVGITTLSFDPIFIHQGGNDWEHSVDDNKQYIFLYRALLDTGTFGNTDLCINSMASAIESLKRKPNEGKCKLEMEFEVSDKKFQLTSAVGRPFVLTVLGHSLLKHSLVRLESSISMQRCQHDM</sequence>
<evidence type="ECO:0000313" key="5">
    <source>
        <dbReference type="Proteomes" id="UP000008744"/>
    </source>
</evidence>
<dbReference type="CDD" id="cd00096">
    <property type="entry name" value="Ig"/>
    <property type="match status" value="1"/>
</dbReference>